<evidence type="ECO:0000313" key="2">
    <source>
        <dbReference type="Proteomes" id="UP000215633"/>
    </source>
</evidence>
<reference evidence="2" key="1">
    <citation type="submission" date="2017-05" db="EMBL/GenBank/DDBJ databases">
        <title>Complete and WGS of Bordetella genogroups.</title>
        <authorList>
            <person name="Spilker T."/>
            <person name="Lipuma J."/>
        </authorList>
    </citation>
    <scope>NUCLEOTIDE SEQUENCE [LARGE SCALE GENOMIC DNA]</scope>
    <source>
        <strain evidence="2">AU8256</strain>
    </source>
</reference>
<keyword evidence="2" id="KW-1185">Reference proteome</keyword>
<dbReference type="Proteomes" id="UP000215633">
    <property type="component" value="Unassembled WGS sequence"/>
</dbReference>
<dbReference type="Gene3D" id="1.10.720.30">
    <property type="entry name" value="SAP domain"/>
    <property type="match status" value="1"/>
</dbReference>
<dbReference type="EMBL" id="NEVT01000003">
    <property type="protein sequence ID" value="OZI79908.1"/>
    <property type="molecule type" value="Genomic_DNA"/>
</dbReference>
<accession>A0A261W0L5</accession>
<evidence type="ECO:0000313" key="1">
    <source>
        <dbReference type="EMBL" id="OZI79908.1"/>
    </source>
</evidence>
<gene>
    <name evidence="1" type="ORF">CAL24_08335</name>
</gene>
<sequence length="108" mass="11227">MEKHVKNLAAFAIVTAAGEVIPPLQTSKAPIDITKRDTAALIKRGALEVVGGGNAAGDEGNEPLDPATMKAAQLKAELDKLGVEYAGNASTEVLRELYVSKLAEQAGQ</sequence>
<proteinExistence type="predicted"/>
<organism evidence="1 2">
    <name type="scientific">Bordetella genomosp. 2</name>
    <dbReference type="NCBI Taxonomy" id="1983456"/>
    <lineage>
        <taxon>Bacteria</taxon>
        <taxon>Pseudomonadati</taxon>
        <taxon>Pseudomonadota</taxon>
        <taxon>Betaproteobacteria</taxon>
        <taxon>Burkholderiales</taxon>
        <taxon>Alcaligenaceae</taxon>
        <taxon>Bordetella</taxon>
    </lineage>
</organism>
<protein>
    <submittedName>
        <fullName evidence="1">Uncharacterized protein</fullName>
    </submittedName>
</protein>
<dbReference type="InterPro" id="IPR036361">
    <property type="entry name" value="SAP_dom_sf"/>
</dbReference>
<comment type="caution">
    <text evidence="1">The sequence shown here is derived from an EMBL/GenBank/DDBJ whole genome shotgun (WGS) entry which is preliminary data.</text>
</comment>
<name>A0A261W0L5_9BORD</name>
<dbReference type="AlphaFoldDB" id="A0A261W0L5"/>
<dbReference type="RefSeq" id="WP_038853165.1">
    <property type="nucleotide sequence ID" value="NZ_NEVT01000003.1"/>
</dbReference>